<evidence type="ECO:0000313" key="3">
    <source>
        <dbReference type="Proteomes" id="UP000310108"/>
    </source>
</evidence>
<dbReference type="Proteomes" id="UP000310108">
    <property type="component" value="Unassembled WGS sequence"/>
</dbReference>
<evidence type="ECO:0000256" key="1">
    <source>
        <dbReference type="SAM" id="MobiDB-lite"/>
    </source>
</evidence>
<comment type="caution">
    <text evidence="2">The sequence shown here is derived from an EMBL/GenBank/DDBJ whole genome shotgun (WGS) entry which is preliminary data.</text>
</comment>
<gene>
    <name evidence="2" type="ORF">CTA1_12268</name>
</gene>
<proteinExistence type="predicted"/>
<sequence>MQVGLRMWFCSSLSSPPRPACLPCLISVSPVPPTAPRSNSLPVSESAQRQKTHTATASRSLVGRRVIRHSH</sequence>
<name>A0A4U6XIB6_9PEZI</name>
<dbReference type="EMBL" id="PJEX01000096">
    <property type="protein sequence ID" value="TKW55531.1"/>
    <property type="molecule type" value="Genomic_DNA"/>
</dbReference>
<organism evidence="2 3">
    <name type="scientific">Colletotrichum tanaceti</name>
    <dbReference type="NCBI Taxonomy" id="1306861"/>
    <lineage>
        <taxon>Eukaryota</taxon>
        <taxon>Fungi</taxon>
        <taxon>Dikarya</taxon>
        <taxon>Ascomycota</taxon>
        <taxon>Pezizomycotina</taxon>
        <taxon>Sordariomycetes</taxon>
        <taxon>Hypocreomycetidae</taxon>
        <taxon>Glomerellales</taxon>
        <taxon>Glomerellaceae</taxon>
        <taxon>Colletotrichum</taxon>
        <taxon>Colletotrichum destructivum species complex</taxon>
    </lineage>
</organism>
<feature type="region of interest" description="Disordered" evidence="1">
    <location>
        <begin position="32"/>
        <end position="71"/>
    </location>
</feature>
<reference evidence="2 3" key="1">
    <citation type="journal article" date="2019" name="PLoS ONE">
        <title>Comparative genome analysis indicates high evolutionary potential of pathogenicity genes in Colletotrichum tanaceti.</title>
        <authorList>
            <person name="Lelwala R.V."/>
            <person name="Korhonen P.K."/>
            <person name="Young N.D."/>
            <person name="Scott J.B."/>
            <person name="Ades P.A."/>
            <person name="Gasser R.B."/>
            <person name="Taylor P.W.J."/>
        </authorList>
    </citation>
    <scope>NUCLEOTIDE SEQUENCE [LARGE SCALE GENOMIC DNA]</scope>
    <source>
        <strain evidence="2">BRIP57314</strain>
    </source>
</reference>
<dbReference type="AlphaFoldDB" id="A0A4U6XIB6"/>
<accession>A0A4U6XIB6</accession>
<evidence type="ECO:0000313" key="2">
    <source>
        <dbReference type="EMBL" id="TKW55531.1"/>
    </source>
</evidence>
<keyword evidence="3" id="KW-1185">Reference proteome</keyword>
<protein>
    <submittedName>
        <fullName evidence="2">Uncharacterized protein</fullName>
    </submittedName>
</protein>
<feature type="compositionally biased region" description="Polar residues" evidence="1">
    <location>
        <begin position="36"/>
        <end position="59"/>
    </location>
</feature>